<reference evidence="3" key="1">
    <citation type="submission" date="2007-09" db="EMBL/GenBank/DDBJ databases">
        <title>Cloning and characterization of immunoregulatory peptides tabimmunregulin in horsefly (Tabanus Yao).</title>
        <authorList>
            <person name="Xu X."/>
            <person name="Ma D."/>
            <person name="Wu J."/>
            <person name="Lai R."/>
        </authorList>
    </citation>
    <scope>NUCLEOTIDE SEQUENCE</scope>
    <source>
        <tissue evidence="3">Salivary gland</tissue>
    </source>
</reference>
<proteinExistence type="evidence at transcript level"/>
<feature type="chain" id="PRO_5002910519" evidence="2">
    <location>
        <begin position="25"/>
        <end position="73"/>
    </location>
</feature>
<feature type="region of interest" description="Disordered" evidence="1">
    <location>
        <begin position="54"/>
        <end position="73"/>
    </location>
</feature>
<evidence type="ECO:0000256" key="2">
    <source>
        <dbReference type="SAM" id="SignalP"/>
    </source>
</evidence>
<protein>
    <submittedName>
        <fullName evidence="3">Tabimmunregulin 9</fullName>
    </submittedName>
</protein>
<evidence type="ECO:0000313" key="3">
    <source>
        <dbReference type="EMBL" id="ABX80089.1"/>
    </source>
</evidence>
<name>C1IC01_TABYA</name>
<keyword evidence="2" id="KW-0732">Signal</keyword>
<feature type="compositionally biased region" description="Acidic residues" evidence="1">
    <location>
        <begin position="54"/>
        <end position="64"/>
    </location>
</feature>
<feature type="signal peptide" evidence="2">
    <location>
        <begin position="1"/>
        <end position="24"/>
    </location>
</feature>
<dbReference type="AlphaFoldDB" id="C1IC01"/>
<evidence type="ECO:0000256" key="1">
    <source>
        <dbReference type="SAM" id="MobiDB-lite"/>
    </source>
</evidence>
<accession>C1IC01</accession>
<dbReference type="EMBL" id="EU147272">
    <property type="protein sequence ID" value="ABX80089.1"/>
    <property type="molecule type" value="mRNA"/>
</dbReference>
<sequence length="73" mass="8093">MLLKSYVFFLLSLLIVGLFTSCDADAQYEDLVTGYLRKGGVSGVSDFEPIEVSGEDYNSDEADEDGKAKFYHL</sequence>
<organism evidence="3">
    <name type="scientific">Tabanus yao</name>
    <name type="common">Horsefly</name>
    <dbReference type="NCBI Taxonomy" id="485572"/>
    <lineage>
        <taxon>Eukaryota</taxon>
        <taxon>Metazoa</taxon>
        <taxon>Ecdysozoa</taxon>
        <taxon>Arthropoda</taxon>
        <taxon>Hexapoda</taxon>
        <taxon>Insecta</taxon>
        <taxon>Pterygota</taxon>
        <taxon>Neoptera</taxon>
        <taxon>Endopterygota</taxon>
        <taxon>Diptera</taxon>
        <taxon>Brachycera</taxon>
        <taxon>Tabanomorpha</taxon>
        <taxon>Tabanoidea</taxon>
        <taxon>Tabanidae</taxon>
        <taxon>Tabanus</taxon>
    </lineage>
</organism>
<dbReference type="PROSITE" id="PS51257">
    <property type="entry name" value="PROKAR_LIPOPROTEIN"/>
    <property type="match status" value="1"/>
</dbReference>